<organism evidence="1 2">
    <name type="scientific">Candidatus Lambdaproteobacteria bacterium RIFOXYD2_FULL_56_26</name>
    <dbReference type="NCBI Taxonomy" id="1817773"/>
    <lineage>
        <taxon>Bacteria</taxon>
        <taxon>Pseudomonadati</taxon>
        <taxon>Pseudomonadota</taxon>
        <taxon>Candidatus Lambdaproteobacteria</taxon>
    </lineage>
</organism>
<comment type="caution">
    <text evidence="1">The sequence shown here is derived from an EMBL/GenBank/DDBJ whole genome shotgun (WGS) entry which is preliminary data.</text>
</comment>
<dbReference type="EMBL" id="MFNF01000001">
    <property type="protein sequence ID" value="OGH05051.1"/>
    <property type="molecule type" value="Genomic_DNA"/>
</dbReference>
<dbReference type="AlphaFoldDB" id="A0A1F6H3U6"/>
<dbReference type="PROSITE" id="PS51257">
    <property type="entry name" value="PROKAR_LIPOPROTEIN"/>
    <property type="match status" value="1"/>
</dbReference>
<protein>
    <submittedName>
        <fullName evidence="1">Uncharacterized protein</fullName>
    </submittedName>
</protein>
<proteinExistence type="predicted"/>
<dbReference type="Proteomes" id="UP000177583">
    <property type="component" value="Unassembled WGS sequence"/>
</dbReference>
<sequence>MNKVSWGWVLSAILVLSLGLGGCKTKSTTSAVDTSTTTTVTNKTAMPTSLAVTSSTQAAGTAKKAGQYFATTTTGNGDYATKKAKLLETTTATTIDGCFSALNAGAGNAAAVNCYGPSLYYSNHPNHTSSVTGGAEVAICPTTAGNAPKDGCLPSGDLGLWSSAESDGTACSAAKMNSLVTNVAQKVDVGLGSAAMMLCVARINGRELPAVGATLDLLTDLTAAEVVAKGMTVTSGTLTRNADTAAGYASYTSSLNFSYTPNGSSTAETFGVTLNHVPFDASNDTYKGLLKLERSGGTQTTGKTVASVVYEQTATKLTYKLILAEFASTVTSYYGTDGQVLTSGWNQNLNTMIASVDSSGYGDVAYSWQAGSQDGWTRTFNVSTTGTGGTAYFGFAQNASNSPKFSIDGMLCNWAGPSNQRTALAFVQKQTLAPNASGIWASTADKIAYSPTNDCSWAANQGYYSTSPVTATQVFTTAQTHALASTTTDYSFTVPTAPTAP</sequence>
<gene>
    <name evidence="1" type="ORF">A2557_08750</name>
</gene>
<reference evidence="1 2" key="1">
    <citation type="journal article" date="2016" name="Nat. Commun.">
        <title>Thousands of microbial genomes shed light on interconnected biogeochemical processes in an aquifer system.</title>
        <authorList>
            <person name="Anantharaman K."/>
            <person name="Brown C.T."/>
            <person name="Hug L.A."/>
            <person name="Sharon I."/>
            <person name="Castelle C.J."/>
            <person name="Probst A.J."/>
            <person name="Thomas B.C."/>
            <person name="Singh A."/>
            <person name="Wilkins M.J."/>
            <person name="Karaoz U."/>
            <person name="Brodie E.L."/>
            <person name="Williams K.H."/>
            <person name="Hubbard S.S."/>
            <person name="Banfield J.F."/>
        </authorList>
    </citation>
    <scope>NUCLEOTIDE SEQUENCE [LARGE SCALE GENOMIC DNA]</scope>
</reference>
<accession>A0A1F6H3U6</accession>
<evidence type="ECO:0000313" key="1">
    <source>
        <dbReference type="EMBL" id="OGH05051.1"/>
    </source>
</evidence>
<evidence type="ECO:0000313" key="2">
    <source>
        <dbReference type="Proteomes" id="UP000177583"/>
    </source>
</evidence>
<name>A0A1F6H3U6_9PROT</name>